<protein>
    <submittedName>
        <fullName evidence="9">OLC1v1000941C1</fullName>
    </submittedName>
</protein>
<evidence type="ECO:0000256" key="4">
    <source>
        <dbReference type="ARBA" id="ARBA00023163"/>
    </source>
</evidence>
<evidence type="ECO:0000259" key="8">
    <source>
        <dbReference type="PROSITE" id="PS50863"/>
    </source>
</evidence>
<feature type="domain" description="TF-B3" evidence="8">
    <location>
        <begin position="107"/>
        <end position="198"/>
    </location>
</feature>
<feature type="region of interest" description="Disordered" evidence="7">
    <location>
        <begin position="597"/>
        <end position="627"/>
    </location>
</feature>
<dbReference type="CDD" id="cd10017">
    <property type="entry name" value="B3_DNA"/>
    <property type="match status" value="2"/>
</dbReference>
<dbReference type="InterPro" id="IPR044837">
    <property type="entry name" value="REM16-like"/>
</dbReference>
<gene>
    <name evidence="9" type="ORF">OLC1_LOCUS11959</name>
</gene>
<evidence type="ECO:0000256" key="7">
    <source>
        <dbReference type="SAM" id="MobiDB-lite"/>
    </source>
</evidence>
<feature type="domain" description="TF-B3" evidence="8">
    <location>
        <begin position="646"/>
        <end position="737"/>
    </location>
</feature>
<organism evidence="9 10">
    <name type="scientific">Oldenlandia corymbosa var. corymbosa</name>
    <dbReference type="NCBI Taxonomy" id="529605"/>
    <lineage>
        <taxon>Eukaryota</taxon>
        <taxon>Viridiplantae</taxon>
        <taxon>Streptophyta</taxon>
        <taxon>Embryophyta</taxon>
        <taxon>Tracheophyta</taxon>
        <taxon>Spermatophyta</taxon>
        <taxon>Magnoliopsida</taxon>
        <taxon>eudicotyledons</taxon>
        <taxon>Gunneridae</taxon>
        <taxon>Pentapetalae</taxon>
        <taxon>asterids</taxon>
        <taxon>lamiids</taxon>
        <taxon>Gentianales</taxon>
        <taxon>Rubiaceae</taxon>
        <taxon>Rubioideae</taxon>
        <taxon>Spermacoceae</taxon>
        <taxon>Hedyotis-Oldenlandia complex</taxon>
        <taxon>Oldenlandia</taxon>
    </lineage>
</organism>
<keyword evidence="3" id="KW-0238">DNA-binding</keyword>
<keyword evidence="6" id="KW-0175">Coiled coil</keyword>
<dbReference type="SUPFAM" id="SSF101936">
    <property type="entry name" value="DNA-binding pseudobarrel domain"/>
    <property type="match status" value="2"/>
</dbReference>
<comment type="subcellular location">
    <subcellularLocation>
        <location evidence="1">Nucleus</location>
    </subcellularLocation>
</comment>
<dbReference type="GO" id="GO:0003677">
    <property type="term" value="F:DNA binding"/>
    <property type="evidence" value="ECO:0007669"/>
    <property type="project" value="UniProtKB-KW"/>
</dbReference>
<dbReference type="PANTHER" id="PTHR31391">
    <property type="entry name" value="B3 DOMAIN-CONTAINING PROTEIN OS11G0197600-RELATED"/>
    <property type="match status" value="1"/>
</dbReference>
<feature type="region of interest" description="Disordered" evidence="7">
    <location>
        <begin position="205"/>
        <end position="246"/>
    </location>
</feature>
<evidence type="ECO:0000256" key="5">
    <source>
        <dbReference type="ARBA" id="ARBA00023242"/>
    </source>
</evidence>
<feature type="compositionally biased region" description="Acidic residues" evidence="7">
    <location>
        <begin position="32"/>
        <end position="42"/>
    </location>
</feature>
<feature type="coiled-coil region" evidence="6">
    <location>
        <begin position="372"/>
        <end position="430"/>
    </location>
</feature>
<dbReference type="EMBL" id="OX459121">
    <property type="protein sequence ID" value="CAI9102641.1"/>
    <property type="molecule type" value="Genomic_DNA"/>
</dbReference>
<accession>A0AAV1D3Z7</accession>
<evidence type="ECO:0000313" key="9">
    <source>
        <dbReference type="EMBL" id="CAI9102641.1"/>
    </source>
</evidence>
<evidence type="ECO:0000256" key="2">
    <source>
        <dbReference type="ARBA" id="ARBA00023015"/>
    </source>
</evidence>
<keyword evidence="4" id="KW-0804">Transcription</keyword>
<dbReference type="GO" id="GO:0005634">
    <property type="term" value="C:nucleus"/>
    <property type="evidence" value="ECO:0007669"/>
    <property type="project" value="UniProtKB-SubCell"/>
</dbReference>
<dbReference type="AlphaFoldDB" id="A0AAV1D3Z7"/>
<evidence type="ECO:0000313" key="10">
    <source>
        <dbReference type="Proteomes" id="UP001161247"/>
    </source>
</evidence>
<feature type="compositionally biased region" description="Basic and acidic residues" evidence="7">
    <location>
        <begin position="757"/>
        <end position="771"/>
    </location>
</feature>
<feature type="compositionally biased region" description="Basic residues" evidence="7">
    <location>
        <begin position="610"/>
        <end position="619"/>
    </location>
</feature>
<keyword evidence="10" id="KW-1185">Reference proteome</keyword>
<dbReference type="Gene3D" id="2.40.330.10">
    <property type="entry name" value="DNA-binding pseudobarrel domain"/>
    <property type="match status" value="2"/>
</dbReference>
<feature type="compositionally biased region" description="Polar residues" evidence="7">
    <location>
        <begin position="597"/>
        <end position="608"/>
    </location>
</feature>
<evidence type="ECO:0000256" key="6">
    <source>
        <dbReference type="SAM" id="Coils"/>
    </source>
</evidence>
<evidence type="ECO:0000256" key="3">
    <source>
        <dbReference type="ARBA" id="ARBA00023125"/>
    </source>
</evidence>
<dbReference type="Pfam" id="PF02362">
    <property type="entry name" value="B3"/>
    <property type="match status" value="2"/>
</dbReference>
<dbReference type="PROSITE" id="PS50863">
    <property type="entry name" value="B3"/>
    <property type="match status" value="2"/>
</dbReference>
<name>A0AAV1D3Z7_OLDCO</name>
<reference evidence="9" key="1">
    <citation type="submission" date="2023-03" db="EMBL/GenBank/DDBJ databases">
        <authorList>
            <person name="Julca I."/>
        </authorList>
    </citation>
    <scope>NUCLEOTIDE SEQUENCE</scope>
</reference>
<dbReference type="PANTHER" id="PTHR31391:SF101">
    <property type="entry name" value="B3 DOMAIN-CONTAINING PROTEIN OS01G0234100"/>
    <property type="match status" value="1"/>
</dbReference>
<proteinExistence type="predicted"/>
<feature type="region of interest" description="Disordered" evidence="7">
    <location>
        <begin position="1"/>
        <end position="50"/>
    </location>
</feature>
<keyword evidence="2" id="KW-0805">Transcription regulation</keyword>
<sequence length="985" mass="111398">MEREPNLGENQGGGEALEKEANQQQQQQQEVIEVEDISDMEDQMSVTSRPKPIRRFLSTKGIQKGSQTAMRKPGRFRAVKRNSHVPSSVMDRAEQLRANLDAKYPSFAKLMRHSYVVHGFLLAFPWDFCREYMPQHGDVVVLENEAGQVFDAKFLGSKMGLSGGWRGFCVSNKLREGDAAVFHMIGATKFKVYIVRATTSGVAETPKHSLSRKKGKKREGGEVRENKYARQYEKSRGQKGKDSENDARKCGRATAFVGFQDFNIVINGRNVDINKPDVLFKYYQLCKAQNSFLHSGFLEPISPESAVSIISDTVRIADGIRSSGIFTPKNTFAVWDKALEGFEKLGLEVGFLRARVHKLANLAEQAEDSPPAKKLKEARVEYNLIAEEVEATTFEWYLKSEELNALDARLQKAKQEGKQLYCEMESLNGKIKEVESRFLKEARSPWWQRGGEVRERNDRGEHENSIAFADFQDFKIIFNGILFDFEIPDAISYLSAIDIISDTVEIATAIKSKEPLLITLLLYYASTSRIIDGRRVEMEREPYLSGKQGGAEALRQEANHQQQQHQTEVFEIENLSDMEDQMSVTSRPKSIRPFRSTKQGIQKGSQTAMKKPRQFKAAKHNSQVPSSVMDRAEQLRANLDAKYPSFAKLMRRSYVVHGFLLAFPTDFCREYMSQHDVVVVLENEAGKVFDVKFLGHKMVISGGWRGFCASNKLREGDAAVFHMIGATKFKVYRVRATSSGVAETPEHSLSKKKGKKRGGEVRQKEYARPYEKSGGQRGQFSNENDARKCGKATAFVGFQDFNIVINGCSVDINKPDVLFKYYQLCKAQNSYLHSGFLEPISPVSAVSIISDTVRIADGIRSSDISTPKNTFALWDKVLEGFEILGLEVGFLRARVHKLANLAKQAEYSPPAKKLKQARVEYNLKAEEVEATTFEWYLKSEELDALDAKIWEAKQEGKQLYCEMESLSGKIKKVESRFLKEAKSPW</sequence>
<dbReference type="InterPro" id="IPR015300">
    <property type="entry name" value="DNA-bd_pseudobarrel_sf"/>
</dbReference>
<feature type="region of interest" description="Disordered" evidence="7">
    <location>
        <begin position="743"/>
        <end position="783"/>
    </location>
</feature>
<keyword evidence="5" id="KW-0539">Nucleus</keyword>
<evidence type="ECO:0000256" key="1">
    <source>
        <dbReference type="ARBA" id="ARBA00004123"/>
    </source>
</evidence>
<dbReference type="Proteomes" id="UP001161247">
    <property type="component" value="Chromosome 4"/>
</dbReference>
<dbReference type="SMART" id="SM01019">
    <property type="entry name" value="B3"/>
    <property type="match status" value="2"/>
</dbReference>
<feature type="compositionally biased region" description="Basic and acidic residues" evidence="7">
    <location>
        <begin position="218"/>
        <end position="246"/>
    </location>
</feature>
<dbReference type="InterPro" id="IPR003340">
    <property type="entry name" value="B3_DNA-bd"/>
</dbReference>